<reference evidence="5 6" key="1">
    <citation type="submission" date="2020-04" db="EMBL/GenBank/DDBJ databases">
        <title>Description of novel Gluconacetobacter.</title>
        <authorList>
            <person name="Sombolestani A."/>
        </authorList>
    </citation>
    <scope>NUCLEOTIDE SEQUENCE [LARGE SCALE GENOMIC DNA]</scope>
    <source>
        <strain evidence="4 5">LMG 1728</strain>
        <strain evidence="3 6">LMG 1731</strain>
    </source>
</reference>
<dbReference type="Proteomes" id="UP000540490">
    <property type="component" value="Unassembled WGS sequence"/>
</dbReference>
<evidence type="ECO:0000313" key="6">
    <source>
        <dbReference type="Proteomes" id="UP000561077"/>
    </source>
</evidence>
<feature type="region of interest" description="Disordered" evidence="1">
    <location>
        <begin position="88"/>
        <end position="137"/>
    </location>
</feature>
<protein>
    <submittedName>
        <fullName evidence="3">Uncharacterized protein</fullName>
    </submittedName>
</protein>
<feature type="region of interest" description="Disordered" evidence="1">
    <location>
        <begin position="34"/>
        <end position="73"/>
    </location>
</feature>
<feature type="compositionally biased region" description="Pro residues" evidence="1">
    <location>
        <begin position="51"/>
        <end position="66"/>
    </location>
</feature>
<keyword evidence="2" id="KW-0732">Signal</keyword>
<dbReference type="AlphaFoldDB" id="A0A7W4II28"/>
<comment type="caution">
    <text evidence="3">The sequence shown here is derived from an EMBL/GenBank/DDBJ whole genome shotgun (WGS) entry which is preliminary data.</text>
</comment>
<evidence type="ECO:0000313" key="4">
    <source>
        <dbReference type="EMBL" id="MBB2192268.1"/>
    </source>
</evidence>
<feature type="chain" id="PRO_5031463800" evidence="2">
    <location>
        <begin position="32"/>
        <end position="868"/>
    </location>
</feature>
<feature type="signal peptide" evidence="2">
    <location>
        <begin position="1"/>
        <end position="31"/>
    </location>
</feature>
<dbReference type="EMBL" id="JABEQO010000001">
    <property type="protein sequence ID" value="MBB2163037.1"/>
    <property type="molecule type" value="Genomic_DNA"/>
</dbReference>
<dbReference type="EMBL" id="JABEQN010000001">
    <property type="protein sequence ID" value="MBB2192268.1"/>
    <property type="molecule type" value="Genomic_DNA"/>
</dbReference>
<accession>A0A7W4II28</accession>
<feature type="compositionally biased region" description="Low complexity" evidence="1">
    <location>
        <begin position="123"/>
        <end position="133"/>
    </location>
</feature>
<organism evidence="3 6">
    <name type="scientific">Gluconacetobacter dulcium</name>
    <dbReference type="NCBI Taxonomy" id="2729096"/>
    <lineage>
        <taxon>Bacteria</taxon>
        <taxon>Pseudomonadati</taxon>
        <taxon>Pseudomonadota</taxon>
        <taxon>Alphaproteobacteria</taxon>
        <taxon>Acetobacterales</taxon>
        <taxon>Acetobacteraceae</taxon>
        <taxon>Gluconacetobacter</taxon>
    </lineage>
</organism>
<feature type="compositionally biased region" description="Pro residues" evidence="1">
    <location>
        <begin position="94"/>
        <end position="104"/>
    </location>
</feature>
<proteinExistence type="predicted"/>
<evidence type="ECO:0000256" key="1">
    <source>
        <dbReference type="SAM" id="MobiDB-lite"/>
    </source>
</evidence>
<keyword evidence="5" id="KW-1185">Reference proteome</keyword>
<sequence length="868" mass="92148">MPFSRPSRVRHRVTLSVLVCLSCSTLPSAMAANPHAAAHRHTGRNAASSSSPPPAPASPAAKPTPDPSQDVELPDSILLKGLPSSWRATLMDPPQVPATTPPTGPATAKSGTKEASRVSSSKTPATAGAGAPPQSVASTSRILLPVPSRMGIAAFQSGDRFIIVVDNAEPMDTSALRGDGLFSTLSVKTLPDATLIQVRLPDTRRLYLSQQAEGWVLGDKPPPGDHYDDRRVINPQYTDSGILYPMRRSGRVLSIADPASGDRLLVGTSILDDGGILSLRNGDGYDVWPTSEGVVIAAHSPRIDLKPVPSGILLTQDGKGFLDHGEAAYANDVDLKWLGLQNLPLDALTRRYHAALLAAADSDPFHRFTQRLKAAKAAFSLGAFVETRGILTVALQDDPEEAALPDVRFLLGAAELLCGDMDGASMLNGPWPASQKRATQLWQGLYLAATGENDAAAAQLLARDFARLKSYPAPVRDVLLPIASEEIARYGTPDDLAALDDLPSGPAYQLATAFRQMRSGKRDLAYAAFQKLADSRDPQVAEKALEQKTAIELADGRIKPDAAAELFETMIPDARLAGREAKLRLMQADAYMQTQRWSDALQAIDAARLHPDTSSKDMVAPLLSQALTGLADSIPPASDKKGLLHDTAMLKVHLPDLPPGARKGNILVSYGRMLLALGLPDDAAQAFSDAIPMLTAPDLRALAGAALAETDIERRLPQEAAQALTITDDPSLPDDIKTTRQVLTARIALATGDQAKALTLLRNSANTSALDLTARVHEQKGEWAAAASDVRKMAADLLPPTGPLTDSQQILALRLASDASQAADQTLLGWVADRVGDRMPDGDRGRMFRLMTKSPDGGADTSPAAAPL</sequence>
<dbReference type="Proteomes" id="UP000561077">
    <property type="component" value="Unassembled WGS sequence"/>
</dbReference>
<evidence type="ECO:0000256" key="2">
    <source>
        <dbReference type="SAM" id="SignalP"/>
    </source>
</evidence>
<evidence type="ECO:0000313" key="5">
    <source>
        <dbReference type="Proteomes" id="UP000540490"/>
    </source>
</evidence>
<evidence type="ECO:0000313" key="3">
    <source>
        <dbReference type="EMBL" id="MBB2163037.1"/>
    </source>
</evidence>
<gene>
    <name evidence="4" type="ORF">HLH25_01195</name>
    <name evidence="3" type="ORF">HLH26_00515</name>
</gene>
<name>A0A7W4II28_9PROT</name>